<sequence length="162" mass="17077">MASLTRIIGEWTAPDFLSAVVAREGVDLDPAAITMVTFLSTDGPMRPSEMARKMVTGASNVSKVAARLTAAGMVNRVPDPADARASLLGLTPAGHQVAGTFVRAGDGLVEDLLRGWSPGDRTELARLLQQLEQSTIAFSAQLRANHTRPEQTVPGATEGAKQ</sequence>
<dbReference type="PANTHER" id="PTHR33164:SF57">
    <property type="entry name" value="MARR-FAMILY TRANSCRIPTIONAL REGULATOR"/>
    <property type="match status" value="1"/>
</dbReference>
<dbReference type="RefSeq" id="WP_209679774.1">
    <property type="nucleotide sequence ID" value="NZ_JAGIOI010000001.1"/>
</dbReference>
<keyword evidence="2" id="KW-0238">DNA-binding</keyword>
<keyword evidence="3" id="KW-1185">Reference proteome</keyword>
<proteinExistence type="predicted"/>
<dbReference type="Proteomes" id="UP000711614">
    <property type="component" value="Unassembled WGS sequence"/>
</dbReference>
<dbReference type="PANTHER" id="PTHR33164">
    <property type="entry name" value="TRANSCRIPTIONAL REGULATOR, MARR FAMILY"/>
    <property type="match status" value="1"/>
</dbReference>
<gene>
    <name evidence="2" type="ORF">JOF48_001776</name>
</gene>
<evidence type="ECO:0000259" key="1">
    <source>
        <dbReference type="PROSITE" id="PS50995"/>
    </source>
</evidence>
<dbReference type="InterPro" id="IPR036388">
    <property type="entry name" value="WH-like_DNA-bd_sf"/>
</dbReference>
<evidence type="ECO:0000313" key="2">
    <source>
        <dbReference type="EMBL" id="MBP2412977.1"/>
    </source>
</evidence>
<dbReference type="GO" id="GO:0003677">
    <property type="term" value="F:DNA binding"/>
    <property type="evidence" value="ECO:0007669"/>
    <property type="project" value="UniProtKB-KW"/>
</dbReference>
<dbReference type="PRINTS" id="PR00598">
    <property type="entry name" value="HTHMARR"/>
</dbReference>
<dbReference type="SUPFAM" id="SSF46785">
    <property type="entry name" value="Winged helix' DNA-binding domain"/>
    <property type="match status" value="1"/>
</dbReference>
<dbReference type="InterPro" id="IPR036390">
    <property type="entry name" value="WH_DNA-bd_sf"/>
</dbReference>
<accession>A0ABS4YWZ5</accession>
<dbReference type="InterPro" id="IPR000835">
    <property type="entry name" value="HTH_MarR-typ"/>
</dbReference>
<reference evidence="2 3" key="1">
    <citation type="submission" date="2021-03" db="EMBL/GenBank/DDBJ databases">
        <title>Sequencing the genomes of 1000 actinobacteria strains.</title>
        <authorList>
            <person name="Klenk H.-P."/>
        </authorList>
    </citation>
    <scope>NUCLEOTIDE SEQUENCE [LARGE SCALE GENOMIC DNA]</scope>
    <source>
        <strain evidence="2 3">DSM 16005</strain>
    </source>
</reference>
<name>A0ABS4YWZ5_9MICC</name>
<protein>
    <submittedName>
        <fullName evidence="2">DNA-binding MarR family transcriptional regulator</fullName>
    </submittedName>
</protein>
<dbReference type="Pfam" id="PF01047">
    <property type="entry name" value="MarR"/>
    <property type="match status" value="1"/>
</dbReference>
<evidence type="ECO:0000313" key="3">
    <source>
        <dbReference type="Proteomes" id="UP000711614"/>
    </source>
</evidence>
<dbReference type="SMART" id="SM00347">
    <property type="entry name" value="HTH_MARR"/>
    <property type="match status" value="1"/>
</dbReference>
<dbReference type="PROSITE" id="PS50995">
    <property type="entry name" value="HTH_MARR_2"/>
    <property type="match status" value="1"/>
</dbReference>
<dbReference type="Gene3D" id="1.10.10.10">
    <property type="entry name" value="Winged helix-like DNA-binding domain superfamily/Winged helix DNA-binding domain"/>
    <property type="match status" value="1"/>
</dbReference>
<organism evidence="2 3">
    <name type="scientific">Arthrobacter stackebrandtii</name>
    <dbReference type="NCBI Taxonomy" id="272161"/>
    <lineage>
        <taxon>Bacteria</taxon>
        <taxon>Bacillati</taxon>
        <taxon>Actinomycetota</taxon>
        <taxon>Actinomycetes</taxon>
        <taxon>Micrococcales</taxon>
        <taxon>Micrococcaceae</taxon>
        <taxon>Arthrobacter</taxon>
    </lineage>
</organism>
<dbReference type="InterPro" id="IPR039422">
    <property type="entry name" value="MarR/SlyA-like"/>
</dbReference>
<feature type="domain" description="HTH marR-type" evidence="1">
    <location>
        <begin position="1"/>
        <end position="133"/>
    </location>
</feature>
<dbReference type="EMBL" id="JAGIOI010000001">
    <property type="protein sequence ID" value="MBP2412977.1"/>
    <property type="molecule type" value="Genomic_DNA"/>
</dbReference>
<comment type="caution">
    <text evidence="2">The sequence shown here is derived from an EMBL/GenBank/DDBJ whole genome shotgun (WGS) entry which is preliminary data.</text>
</comment>